<dbReference type="Gene3D" id="2.60.40.10">
    <property type="entry name" value="Immunoglobulins"/>
    <property type="match status" value="2"/>
</dbReference>
<evidence type="ECO:0000256" key="2">
    <source>
        <dbReference type="ARBA" id="ARBA00022859"/>
    </source>
</evidence>
<gene>
    <name evidence="5" type="ORF">ILYODFUR_025662</name>
</gene>
<accession>A0ABV0TXP2</accession>
<keyword evidence="1 3" id="KW-0732">Signal</keyword>
<organism evidence="5 6">
    <name type="scientific">Ilyodon furcidens</name>
    <name type="common">goldbreast splitfin</name>
    <dbReference type="NCBI Taxonomy" id="33524"/>
    <lineage>
        <taxon>Eukaryota</taxon>
        <taxon>Metazoa</taxon>
        <taxon>Chordata</taxon>
        <taxon>Craniata</taxon>
        <taxon>Vertebrata</taxon>
        <taxon>Euteleostomi</taxon>
        <taxon>Actinopterygii</taxon>
        <taxon>Neopterygii</taxon>
        <taxon>Teleostei</taxon>
        <taxon>Neoteleostei</taxon>
        <taxon>Acanthomorphata</taxon>
        <taxon>Ovalentaria</taxon>
        <taxon>Atherinomorphae</taxon>
        <taxon>Cyprinodontiformes</taxon>
        <taxon>Goodeidae</taxon>
        <taxon>Ilyodon</taxon>
    </lineage>
</organism>
<dbReference type="Pfam" id="PF07686">
    <property type="entry name" value="V-set"/>
    <property type="match status" value="1"/>
</dbReference>
<dbReference type="InterPro" id="IPR013106">
    <property type="entry name" value="Ig_V-set"/>
</dbReference>
<evidence type="ECO:0000313" key="5">
    <source>
        <dbReference type="EMBL" id="MEQ2237693.1"/>
    </source>
</evidence>
<keyword evidence="2" id="KW-0391">Immunity</keyword>
<evidence type="ECO:0000256" key="3">
    <source>
        <dbReference type="SAM" id="SignalP"/>
    </source>
</evidence>
<dbReference type="InterPro" id="IPR007110">
    <property type="entry name" value="Ig-like_dom"/>
</dbReference>
<dbReference type="InterPro" id="IPR013783">
    <property type="entry name" value="Ig-like_fold"/>
</dbReference>
<sequence length="210" mass="23765">MLLFFYVSFDLFLLSGSSLSDQVYQVPEHIIKKPGESATIKCSHSIPSYDRVLWYKQSTQLQFLGHMYKDMENPEAGLNVKLGGNADKGQTCTLMLEALSPNSSAVYFCAARYHSAANHCSSVQKPLLVYCQDVIQEPKISWGFETKSAEMKCSHKKDITYSQMYWYRQCPGKTMTLTVFTAMGGLPDYGERLQTKYSAVKDSIAQRMEL</sequence>
<keyword evidence="6" id="KW-1185">Reference proteome</keyword>
<proteinExistence type="predicted"/>
<dbReference type="SMART" id="SM00409">
    <property type="entry name" value="IG"/>
    <property type="match status" value="1"/>
</dbReference>
<protein>
    <recommendedName>
        <fullName evidence="4">Ig-like domain-containing protein</fullName>
    </recommendedName>
</protein>
<dbReference type="PROSITE" id="PS50835">
    <property type="entry name" value="IG_LIKE"/>
    <property type="match status" value="1"/>
</dbReference>
<evidence type="ECO:0000259" key="4">
    <source>
        <dbReference type="PROSITE" id="PS50835"/>
    </source>
</evidence>
<feature type="domain" description="Ig-like" evidence="4">
    <location>
        <begin position="21"/>
        <end position="124"/>
    </location>
</feature>
<comment type="caution">
    <text evidence="5">The sequence shown here is derived from an EMBL/GenBank/DDBJ whole genome shotgun (WGS) entry which is preliminary data.</text>
</comment>
<feature type="signal peptide" evidence="3">
    <location>
        <begin position="1"/>
        <end position="20"/>
    </location>
</feature>
<dbReference type="InterPro" id="IPR036179">
    <property type="entry name" value="Ig-like_dom_sf"/>
</dbReference>
<dbReference type="PANTHER" id="PTHR23268:SF102">
    <property type="entry name" value="IMMUNOGLOBULIN V-SET DOMAIN-CONTAINING PROTEIN"/>
    <property type="match status" value="1"/>
</dbReference>
<dbReference type="SUPFAM" id="SSF48726">
    <property type="entry name" value="Immunoglobulin"/>
    <property type="match status" value="2"/>
</dbReference>
<dbReference type="InterPro" id="IPR050413">
    <property type="entry name" value="TCR_beta_variable"/>
</dbReference>
<dbReference type="InterPro" id="IPR003599">
    <property type="entry name" value="Ig_sub"/>
</dbReference>
<evidence type="ECO:0000256" key="1">
    <source>
        <dbReference type="ARBA" id="ARBA00022729"/>
    </source>
</evidence>
<feature type="chain" id="PRO_5046356717" description="Ig-like domain-containing protein" evidence="3">
    <location>
        <begin position="21"/>
        <end position="210"/>
    </location>
</feature>
<reference evidence="5 6" key="1">
    <citation type="submission" date="2021-06" db="EMBL/GenBank/DDBJ databases">
        <authorList>
            <person name="Palmer J.M."/>
        </authorList>
    </citation>
    <scope>NUCLEOTIDE SEQUENCE [LARGE SCALE GENOMIC DNA]</scope>
    <source>
        <strain evidence="6">if_2019</strain>
        <tissue evidence="5">Muscle</tissue>
    </source>
</reference>
<evidence type="ECO:0000313" key="6">
    <source>
        <dbReference type="Proteomes" id="UP001482620"/>
    </source>
</evidence>
<dbReference type="Proteomes" id="UP001482620">
    <property type="component" value="Unassembled WGS sequence"/>
</dbReference>
<name>A0ABV0TXP2_9TELE</name>
<dbReference type="EMBL" id="JAHRIQ010049499">
    <property type="protein sequence ID" value="MEQ2237693.1"/>
    <property type="molecule type" value="Genomic_DNA"/>
</dbReference>
<dbReference type="PANTHER" id="PTHR23268">
    <property type="entry name" value="T-CELL RECEPTOR BETA CHAIN"/>
    <property type="match status" value="1"/>
</dbReference>